<evidence type="ECO:0000313" key="1">
    <source>
        <dbReference type="EMBL" id="KAF9442548.1"/>
    </source>
</evidence>
<gene>
    <name evidence="1" type="ORF">P691DRAFT_765103</name>
</gene>
<accession>A0A9P5X0K5</accession>
<dbReference type="AlphaFoldDB" id="A0A9P5X0K5"/>
<dbReference type="EMBL" id="MU151610">
    <property type="protein sequence ID" value="KAF9442548.1"/>
    <property type="molecule type" value="Genomic_DNA"/>
</dbReference>
<dbReference type="OrthoDB" id="2900694at2759"/>
<dbReference type="SUPFAM" id="SSF52047">
    <property type="entry name" value="RNI-like"/>
    <property type="match status" value="1"/>
</dbReference>
<reference evidence="1" key="1">
    <citation type="submission" date="2020-11" db="EMBL/GenBank/DDBJ databases">
        <authorList>
            <consortium name="DOE Joint Genome Institute"/>
            <person name="Ahrendt S."/>
            <person name="Riley R."/>
            <person name="Andreopoulos W."/>
            <person name="Labutti K."/>
            <person name="Pangilinan J."/>
            <person name="Ruiz-Duenas F.J."/>
            <person name="Barrasa J.M."/>
            <person name="Sanchez-Garcia M."/>
            <person name="Camarero S."/>
            <person name="Miyauchi S."/>
            <person name="Serrano A."/>
            <person name="Linde D."/>
            <person name="Babiker R."/>
            <person name="Drula E."/>
            <person name="Ayuso-Fernandez I."/>
            <person name="Pacheco R."/>
            <person name="Padilla G."/>
            <person name="Ferreira P."/>
            <person name="Barriuso J."/>
            <person name="Kellner H."/>
            <person name="Castanera R."/>
            <person name="Alfaro M."/>
            <person name="Ramirez L."/>
            <person name="Pisabarro A.G."/>
            <person name="Kuo A."/>
            <person name="Tritt A."/>
            <person name="Lipzen A."/>
            <person name="He G."/>
            <person name="Yan M."/>
            <person name="Ng V."/>
            <person name="Cullen D."/>
            <person name="Martin F."/>
            <person name="Rosso M.-N."/>
            <person name="Henrissat B."/>
            <person name="Hibbett D."/>
            <person name="Martinez A.T."/>
            <person name="Grigoriev I.V."/>
        </authorList>
    </citation>
    <scope>NUCLEOTIDE SEQUENCE</scope>
    <source>
        <strain evidence="1">MF-IS2</strain>
    </source>
</reference>
<dbReference type="Proteomes" id="UP000807342">
    <property type="component" value="Unassembled WGS sequence"/>
</dbReference>
<evidence type="ECO:0008006" key="3">
    <source>
        <dbReference type="Google" id="ProtNLM"/>
    </source>
</evidence>
<dbReference type="InterPro" id="IPR032675">
    <property type="entry name" value="LRR_dom_sf"/>
</dbReference>
<comment type="caution">
    <text evidence="1">The sequence shown here is derived from an EMBL/GenBank/DDBJ whole genome shotgun (WGS) entry which is preliminary data.</text>
</comment>
<name>A0A9P5X0K5_9AGAR</name>
<protein>
    <recommendedName>
        <fullName evidence="3">F-box domain-containing protein</fullName>
    </recommendedName>
</protein>
<evidence type="ECO:0000313" key="2">
    <source>
        <dbReference type="Proteomes" id="UP000807342"/>
    </source>
</evidence>
<keyword evidence="2" id="KW-1185">Reference proteome</keyword>
<proteinExistence type="predicted"/>
<dbReference type="Gene3D" id="3.80.10.10">
    <property type="entry name" value="Ribonuclease Inhibitor"/>
    <property type="match status" value="1"/>
</dbReference>
<sequence length="343" mass="38520">MLYVSICPLIPDQTDGTITLELGAAVLQARRTVQQHLFAAVVALKNLQSVSWDYHMLEPPDTMTDFIHALGTLKSLTHFELYGQIDSVTTLSLQPLCNLHLVKISWNSPQMKAILLQVAQLIERSPNLQELVAYSLSHTVGDLPFSTLVPPLPQPLSLTKLDLNGVEITPEDVHTHIWHFHNLKSLQYKLRGDLSSLWPSLGEHNVHLKSLSTNAKIYPLLSDYLISYTGLEELDLEAKHLADNLSDVVDKFYSVLSHHHWTLKRVQLKYPLGKAWAQKPMDAQLEGILKCNKLKELWVNFLFMHGASVQECSFNNNLAADCNAISKTQASAIVFVMQQQGCT</sequence>
<organism evidence="1 2">
    <name type="scientific">Macrolepiota fuliginosa MF-IS2</name>
    <dbReference type="NCBI Taxonomy" id="1400762"/>
    <lineage>
        <taxon>Eukaryota</taxon>
        <taxon>Fungi</taxon>
        <taxon>Dikarya</taxon>
        <taxon>Basidiomycota</taxon>
        <taxon>Agaricomycotina</taxon>
        <taxon>Agaricomycetes</taxon>
        <taxon>Agaricomycetidae</taxon>
        <taxon>Agaricales</taxon>
        <taxon>Agaricineae</taxon>
        <taxon>Agaricaceae</taxon>
        <taxon>Macrolepiota</taxon>
    </lineage>
</organism>